<dbReference type="InterPro" id="IPR005467">
    <property type="entry name" value="His_kinase_dom"/>
</dbReference>
<dbReference type="Proteomes" id="UP000245125">
    <property type="component" value="Unassembled WGS sequence"/>
</dbReference>
<comment type="catalytic activity">
    <reaction evidence="1">
        <text>ATP + protein L-histidine = ADP + protein N-phospho-L-histidine.</text>
        <dbReference type="EC" id="2.7.13.3"/>
    </reaction>
</comment>
<dbReference type="PANTHER" id="PTHR42878">
    <property type="entry name" value="TWO-COMPONENT HISTIDINE KINASE"/>
    <property type="match status" value="1"/>
</dbReference>
<evidence type="ECO:0000259" key="7">
    <source>
        <dbReference type="PROSITE" id="PS50109"/>
    </source>
</evidence>
<feature type="transmembrane region" description="Helical" evidence="6">
    <location>
        <begin position="321"/>
        <end position="343"/>
    </location>
</feature>
<dbReference type="Gene3D" id="3.30.450.20">
    <property type="entry name" value="PAS domain"/>
    <property type="match status" value="1"/>
</dbReference>
<keyword evidence="6" id="KW-0812">Transmembrane</keyword>
<dbReference type="Gene3D" id="1.10.287.130">
    <property type="match status" value="1"/>
</dbReference>
<evidence type="ECO:0000256" key="1">
    <source>
        <dbReference type="ARBA" id="ARBA00000085"/>
    </source>
</evidence>
<keyword evidence="8" id="KW-0547">Nucleotide-binding</keyword>
<dbReference type="EC" id="2.7.13.3" evidence="2"/>
<keyword evidence="5 8" id="KW-0418">Kinase</keyword>
<dbReference type="PRINTS" id="PR00344">
    <property type="entry name" value="BCTRLSENSOR"/>
</dbReference>
<keyword evidence="3" id="KW-0597">Phosphoprotein</keyword>
<evidence type="ECO:0000256" key="4">
    <source>
        <dbReference type="ARBA" id="ARBA00022679"/>
    </source>
</evidence>
<keyword evidence="8" id="KW-0067">ATP-binding</keyword>
<proteinExistence type="predicted"/>
<dbReference type="EMBL" id="OUUY01000104">
    <property type="protein sequence ID" value="SPQ01472.1"/>
    <property type="molecule type" value="Genomic_DNA"/>
</dbReference>
<dbReference type="InterPro" id="IPR050351">
    <property type="entry name" value="BphY/WalK/GraS-like"/>
</dbReference>
<dbReference type="SMART" id="SM00388">
    <property type="entry name" value="HisKA"/>
    <property type="match status" value="1"/>
</dbReference>
<dbReference type="SUPFAM" id="SSF47384">
    <property type="entry name" value="Homodimeric domain of signal transducing histidine kinase"/>
    <property type="match status" value="1"/>
</dbReference>
<dbReference type="SUPFAM" id="SSF55874">
    <property type="entry name" value="ATPase domain of HSP90 chaperone/DNA topoisomerase II/histidine kinase"/>
    <property type="match status" value="1"/>
</dbReference>
<keyword evidence="9" id="KW-1185">Reference proteome</keyword>
<dbReference type="CDD" id="cd00082">
    <property type="entry name" value="HisKA"/>
    <property type="match status" value="1"/>
</dbReference>
<organism evidence="8 9">
    <name type="scientific">Candidatus Sulfobium mesophilum</name>
    <dbReference type="NCBI Taxonomy" id="2016548"/>
    <lineage>
        <taxon>Bacteria</taxon>
        <taxon>Pseudomonadati</taxon>
        <taxon>Nitrospirota</taxon>
        <taxon>Nitrospiria</taxon>
        <taxon>Nitrospirales</taxon>
        <taxon>Nitrospiraceae</taxon>
        <taxon>Candidatus Sulfobium</taxon>
    </lineage>
</organism>
<dbReference type="CDD" id="cd18774">
    <property type="entry name" value="PDC2_HK_sensor"/>
    <property type="match status" value="1"/>
</dbReference>
<reference evidence="9" key="1">
    <citation type="submission" date="2018-03" db="EMBL/GenBank/DDBJ databases">
        <authorList>
            <person name="Zecchin S."/>
        </authorList>
    </citation>
    <scope>NUCLEOTIDE SEQUENCE [LARGE SCALE GENOMIC DNA]</scope>
</reference>
<keyword evidence="4" id="KW-0808">Transferase</keyword>
<dbReference type="InterPro" id="IPR036890">
    <property type="entry name" value="HATPase_C_sf"/>
</dbReference>
<evidence type="ECO:0000256" key="2">
    <source>
        <dbReference type="ARBA" id="ARBA00012438"/>
    </source>
</evidence>
<dbReference type="OrthoDB" id="7051794at2"/>
<keyword evidence="6" id="KW-0472">Membrane</keyword>
<evidence type="ECO:0000256" key="6">
    <source>
        <dbReference type="SAM" id="Phobius"/>
    </source>
</evidence>
<dbReference type="Pfam" id="PF02518">
    <property type="entry name" value="HATPase_c"/>
    <property type="match status" value="1"/>
</dbReference>
<dbReference type="SMART" id="SM00387">
    <property type="entry name" value="HATPase_c"/>
    <property type="match status" value="1"/>
</dbReference>
<dbReference type="AlphaFoldDB" id="A0A2U3QJ78"/>
<protein>
    <recommendedName>
        <fullName evidence="2">histidine kinase</fullName>
        <ecNumber evidence="2">2.7.13.3</ecNumber>
    </recommendedName>
</protein>
<name>A0A2U3QJ78_9BACT</name>
<gene>
    <name evidence="8" type="ORF">NBG4_560012</name>
</gene>
<keyword evidence="6" id="KW-1133">Transmembrane helix</keyword>
<dbReference type="CDD" id="cd18773">
    <property type="entry name" value="PDC1_HK_sensor"/>
    <property type="match status" value="1"/>
</dbReference>
<dbReference type="GO" id="GO:0007234">
    <property type="term" value="P:osmosensory signaling via phosphorelay pathway"/>
    <property type="evidence" value="ECO:0007669"/>
    <property type="project" value="TreeGrafter"/>
</dbReference>
<evidence type="ECO:0000256" key="3">
    <source>
        <dbReference type="ARBA" id="ARBA00022553"/>
    </source>
</evidence>
<dbReference type="Pfam" id="PF00512">
    <property type="entry name" value="HisKA"/>
    <property type="match status" value="1"/>
</dbReference>
<dbReference type="InterPro" id="IPR003594">
    <property type="entry name" value="HATPase_dom"/>
</dbReference>
<evidence type="ECO:0000256" key="5">
    <source>
        <dbReference type="ARBA" id="ARBA00022777"/>
    </source>
</evidence>
<dbReference type="GO" id="GO:0000156">
    <property type="term" value="F:phosphorelay response regulator activity"/>
    <property type="evidence" value="ECO:0007669"/>
    <property type="project" value="TreeGrafter"/>
</dbReference>
<dbReference type="InterPro" id="IPR004358">
    <property type="entry name" value="Sig_transdc_His_kin-like_C"/>
</dbReference>
<feature type="domain" description="Histidine kinase" evidence="7">
    <location>
        <begin position="389"/>
        <end position="603"/>
    </location>
</feature>
<evidence type="ECO:0000313" key="9">
    <source>
        <dbReference type="Proteomes" id="UP000245125"/>
    </source>
</evidence>
<evidence type="ECO:0000313" key="8">
    <source>
        <dbReference type="EMBL" id="SPQ01472.1"/>
    </source>
</evidence>
<dbReference type="GO" id="GO:0030295">
    <property type="term" value="F:protein kinase activator activity"/>
    <property type="evidence" value="ECO:0007669"/>
    <property type="project" value="TreeGrafter"/>
</dbReference>
<accession>A0A2U3QJ78</accession>
<dbReference type="Gene3D" id="3.30.565.10">
    <property type="entry name" value="Histidine kinase-like ATPase, C-terminal domain"/>
    <property type="match status" value="1"/>
</dbReference>
<dbReference type="InterPro" id="IPR036097">
    <property type="entry name" value="HisK_dim/P_sf"/>
</dbReference>
<dbReference type="PROSITE" id="PS50109">
    <property type="entry name" value="HIS_KIN"/>
    <property type="match status" value="1"/>
</dbReference>
<dbReference type="GO" id="GO:0005524">
    <property type="term" value="F:ATP binding"/>
    <property type="evidence" value="ECO:0007669"/>
    <property type="project" value="UniProtKB-KW"/>
</dbReference>
<dbReference type="PANTHER" id="PTHR42878:SF15">
    <property type="entry name" value="BACTERIOPHYTOCHROME"/>
    <property type="match status" value="1"/>
</dbReference>
<dbReference type="GO" id="GO:0000155">
    <property type="term" value="F:phosphorelay sensor kinase activity"/>
    <property type="evidence" value="ECO:0007669"/>
    <property type="project" value="InterPro"/>
</dbReference>
<sequence>MRGNYEPKATKQISPPPGIAMPLRFIFHKTPWQLVLIFLILIILISLVGLFYYEGQKKEIKRYKQDELSAIADLKVSQIQNWRKERLGDAATILDNFFLAPQIERLLRRSTGTEESRNILAWMESFKETYQYKDILFLDKDGTILLSVAGKSEVIGPYAKKLVSEALRTRKIIFSDLYGNKVTGDIHLSIVVPILSEDRKDTLGVFLLRVDPYLFLYPLIEKWPTPSRTAETMLVRREGSEVVYLNDVRHQKGTALTLRLPISNPYLPAAVAAMGKEGIFEGVDYRGREVLAALRSIPDSSWIIISKVDKEEVYAPIRGHFWNVTLVIGLCIFSAGASVLLIWRKREEEGRKKYLRHLEDTVKLRTEELDQAYKQLKESYKDLESFSYSVSHDLRAPLRIIRSLSEIVLNDNNDKLSDEDKKLLNSIQGHAKRLDKLVLALLDLSKIGRQDMRIDEIDIAKEAALIWADLKVAAPDRNITVTIPDLPTAYGDITLIRQVISNLLSNAIKFTSAKDVALIEVGCKRGDIEDVYYVKDNGAGFDMKYADKLFGVFQRLHSTKEFEGTGIGLSTVERIIRRHGGRVWADGRPTEGATFYFALPRKVN</sequence>
<feature type="transmembrane region" description="Helical" evidence="6">
    <location>
        <begin position="34"/>
        <end position="53"/>
    </location>
</feature>
<dbReference type="InterPro" id="IPR003661">
    <property type="entry name" value="HisK_dim/P_dom"/>
</dbReference>
<dbReference type="FunFam" id="3.30.565.10:FF:000006">
    <property type="entry name" value="Sensor histidine kinase WalK"/>
    <property type="match status" value="1"/>
</dbReference>